<feature type="transmembrane region" description="Helical" evidence="7">
    <location>
        <begin position="342"/>
        <end position="365"/>
    </location>
</feature>
<feature type="transmembrane region" description="Helical" evidence="7">
    <location>
        <begin position="244"/>
        <end position="262"/>
    </location>
</feature>
<dbReference type="AlphaFoldDB" id="A0A8S1HCD5"/>
<feature type="transmembrane region" description="Helical" evidence="7">
    <location>
        <begin position="15"/>
        <end position="33"/>
    </location>
</feature>
<proteinExistence type="inferred from homology"/>
<evidence type="ECO:0000313" key="10">
    <source>
        <dbReference type="Proteomes" id="UP000835052"/>
    </source>
</evidence>
<dbReference type="FunFam" id="1.20.1640.10:FF:000035">
    <property type="entry name" value="PaTched Related family"/>
    <property type="match status" value="1"/>
</dbReference>
<feature type="transmembrane region" description="Helical" evidence="7">
    <location>
        <begin position="271"/>
        <end position="294"/>
    </location>
</feature>
<comment type="subcellular location">
    <subcellularLocation>
        <location evidence="1">Membrane</location>
        <topology evidence="1">Multi-pass membrane protein</topology>
    </subcellularLocation>
</comment>
<dbReference type="InterPro" id="IPR003392">
    <property type="entry name" value="PTHD_SSD"/>
</dbReference>
<keyword evidence="4 7" id="KW-1133">Transmembrane helix</keyword>
<keyword evidence="5 7" id="KW-0472">Membrane</keyword>
<evidence type="ECO:0000259" key="8">
    <source>
        <dbReference type="PROSITE" id="PS50156"/>
    </source>
</evidence>
<keyword evidence="10" id="KW-1185">Reference proteome</keyword>
<keyword evidence="6" id="KW-0325">Glycoprotein</keyword>
<dbReference type="GO" id="GO:0005886">
    <property type="term" value="C:plasma membrane"/>
    <property type="evidence" value="ECO:0007669"/>
    <property type="project" value="TreeGrafter"/>
</dbReference>
<dbReference type="Pfam" id="PF02355">
    <property type="entry name" value="SecD_SecF_C"/>
    <property type="match status" value="1"/>
</dbReference>
<feature type="transmembrane region" description="Helical" evidence="7">
    <location>
        <begin position="686"/>
        <end position="711"/>
    </location>
</feature>
<evidence type="ECO:0000256" key="2">
    <source>
        <dbReference type="ARBA" id="ARBA00005585"/>
    </source>
</evidence>
<gene>
    <name evidence="9" type="ORF">CAUJ_LOCUS8080</name>
</gene>
<protein>
    <recommendedName>
        <fullName evidence="8">SSD domain-containing protein</fullName>
    </recommendedName>
</protein>
<dbReference type="InterPro" id="IPR051697">
    <property type="entry name" value="Patched_domain-protein"/>
</dbReference>
<feature type="transmembrane region" description="Helical" evidence="7">
    <location>
        <begin position="371"/>
        <end position="401"/>
    </location>
</feature>
<dbReference type="Pfam" id="PF02460">
    <property type="entry name" value="Patched"/>
    <property type="match status" value="1"/>
</dbReference>
<dbReference type="Proteomes" id="UP000835052">
    <property type="component" value="Unassembled WGS sequence"/>
</dbReference>
<feature type="transmembrane region" description="Helical" evidence="7">
    <location>
        <begin position="732"/>
        <end position="759"/>
    </location>
</feature>
<dbReference type="InterPro" id="IPR000731">
    <property type="entry name" value="SSD"/>
</dbReference>
<dbReference type="PANTHER" id="PTHR10796:SF94">
    <property type="entry name" value="SSD DOMAIN-CONTAINING PROTEIN"/>
    <property type="match status" value="1"/>
</dbReference>
<dbReference type="PANTHER" id="PTHR10796">
    <property type="entry name" value="PATCHED-RELATED"/>
    <property type="match status" value="1"/>
</dbReference>
<sequence length="811" mass="91568">MERLTRLLAEHPKRILISVTLLLLPLLSFFLIYSQEIECDVRRGFANKNGRAIKEFQRFSDFYNISFEGLEIWGILVKSRSEGGFLKMNAALLDEIERLELYVKEFQVKKDGATISFNDTTAADLNFVFHYYKKLYPLDGWLPGLNLSFPMSSAFGTTFFIGSQFFGVNQHRPDTTGPIEKFRFLTLWYMSKAETAEERRSLQAVQMGIFGVSAQNNFSRLFSFEMFGDQVANAEMLRGTLTTVKLFVVGAALMIAFMAFNFSQLTVKSQVMLIIGAIGSPIVATCSCFALLGWFGQEFNSIMCITPFLILGIGVDDAFLLLHCWRRESSMPSKSSRLRSVVLEISPSMAITSITNTMAFSVGFLSPTPQMSSFCLCTAVAILLDFLFEFLIFVPCMVLYYEEKSHKKLLIEQNNINSSTGWTKFVNLLLSPAGQILGLSLYLTLLASSYYGVTTLETTFDPSKTFPSDSKLVEALQDFTFIQEEYTPVNYLTKTPNLSNDTEMASFEKMVRELENRNNCYGSERSQNMYWDYVEYLRSSNNSVMNYNKLEDFFKQRGMNDVRMVKYHQEGNETKVDVLNFLVICRGENDWGSRASALESSRRIIDRYPQFQVSLFDYDATIYDLIITVKGELIKSVFITFSCMTMACFVIMPSCIAPTIASVATLSISYCLVGFLSIWGQNLDPVTMIVIIMAIGFSVDYSAHVCFNYYCACRAGPKNQSKKALISGVLNAVGRPLIEASLTTLLCMLPLFVVPVYIIRSFAKTVTLVTTFGLLHALLFLPILLYAIPMRKPKNRFVSVPTNETCVSEIA</sequence>
<keyword evidence="3 7" id="KW-0812">Transmembrane</keyword>
<dbReference type="EMBL" id="CAJGYM010000026">
    <property type="protein sequence ID" value="CAD6192161.1"/>
    <property type="molecule type" value="Genomic_DNA"/>
</dbReference>
<dbReference type="InterPro" id="IPR048634">
    <property type="entry name" value="SecD_SecF_C"/>
</dbReference>
<evidence type="ECO:0000256" key="3">
    <source>
        <dbReference type="ARBA" id="ARBA00022692"/>
    </source>
</evidence>
<organism evidence="9 10">
    <name type="scientific">Caenorhabditis auriculariae</name>
    <dbReference type="NCBI Taxonomy" id="2777116"/>
    <lineage>
        <taxon>Eukaryota</taxon>
        <taxon>Metazoa</taxon>
        <taxon>Ecdysozoa</taxon>
        <taxon>Nematoda</taxon>
        <taxon>Chromadorea</taxon>
        <taxon>Rhabditida</taxon>
        <taxon>Rhabditina</taxon>
        <taxon>Rhabditomorpha</taxon>
        <taxon>Rhabditoidea</taxon>
        <taxon>Rhabditidae</taxon>
        <taxon>Peloderinae</taxon>
        <taxon>Caenorhabditis</taxon>
    </lineage>
</organism>
<reference evidence="9" key="1">
    <citation type="submission" date="2020-10" db="EMBL/GenBank/DDBJ databases">
        <authorList>
            <person name="Kikuchi T."/>
        </authorList>
    </citation>
    <scope>NUCLEOTIDE SEQUENCE</scope>
    <source>
        <strain evidence="9">NKZ352</strain>
    </source>
</reference>
<dbReference type="GO" id="GO:0006897">
    <property type="term" value="P:endocytosis"/>
    <property type="evidence" value="ECO:0007669"/>
    <property type="project" value="TreeGrafter"/>
</dbReference>
<dbReference type="SUPFAM" id="SSF82866">
    <property type="entry name" value="Multidrug efflux transporter AcrB transmembrane domain"/>
    <property type="match status" value="2"/>
</dbReference>
<dbReference type="GO" id="GO:0030659">
    <property type="term" value="C:cytoplasmic vesicle membrane"/>
    <property type="evidence" value="ECO:0007669"/>
    <property type="project" value="TreeGrafter"/>
</dbReference>
<feature type="domain" description="SSD" evidence="8">
    <location>
        <begin position="243"/>
        <end position="399"/>
    </location>
</feature>
<evidence type="ECO:0000256" key="6">
    <source>
        <dbReference type="ARBA" id="ARBA00023180"/>
    </source>
</evidence>
<name>A0A8S1HCD5_9PELO</name>
<evidence type="ECO:0000256" key="5">
    <source>
        <dbReference type="ARBA" id="ARBA00023136"/>
    </source>
</evidence>
<comment type="similarity">
    <text evidence="2">Belongs to the patched family.</text>
</comment>
<feature type="transmembrane region" description="Helical" evidence="7">
    <location>
        <begin position="765"/>
        <end position="788"/>
    </location>
</feature>
<dbReference type="OrthoDB" id="6510177at2759"/>
<comment type="caution">
    <text evidence="9">The sequence shown here is derived from an EMBL/GenBank/DDBJ whole genome shotgun (WGS) entry which is preliminary data.</text>
</comment>
<evidence type="ECO:0000256" key="4">
    <source>
        <dbReference type="ARBA" id="ARBA00022989"/>
    </source>
</evidence>
<feature type="transmembrane region" description="Helical" evidence="7">
    <location>
        <begin position="659"/>
        <end position="680"/>
    </location>
</feature>
<evidence type="ECO:0000256" key="7">
    <source>
        <dbReference type="SAM" id="Phobius"/>
    </source>
</evidence>
<dbReference type="Gene3D" id="1.20.1640.10">
    <property type="entry name" value="Multidrug efflux transporter AcrB transmembrane domain"/>
    <property type="match status" value="2"/>
</dbReference>
<dbReference type="PROSITE" id="PS50156">
    <property type="entry name" value="SSD"/>
    <property type="match status" value="1"/>
</dbReference>
<feature type="transmembrane region" description="Helical" evidence="7">
    <location>
        <begin position="300"/>
        <end position="322"/>
    </location>
</feature>
<evidence type="ECO:0000313" key="9">
    <source>
        <dbReference type="EMBL" id="CAD6192161.1"/>
    </source>
</evidence>
<accession>A0A8S1HCD5</accession>
<evidence type="ECO:0000256" key="1">
    <source>
        <dbReference type="ARBA" id="ARBA00004141"/>
    </source>
</evidence>
<dbReference type="GO" id="GO:0018996">
    <property type="term" value="P:molting cycle, collagen and cuticulin-based cuticle"/>
    <property type="evidence" value="ECO:0007669"/>
    <property type="project" value="TreeGrafter"/>
</dbReference>